<accession>A0A3L8RVV6</accession>
<keyword evidence="2" id="KW-1185">Reference proteome</keyword>
<name>A0A3L8RVV6_CHLGU</name>
<dbReference type="AlphaFoldDB" id="A0A3L8RVV6"/>
<gene>
    <name evidence="1" type="ORF">DV515_00015242</name>
</gene>
<evidence type="ECO:0000313" key="2">
    <source>
        <dbReference type="Proteomes" id="UP000276834"/>
    </source>
</evidence>
<dbReference type="EMBL" id="QUSF01000167">
    <property type="protein sequence ID" value="RLV88824.1"/>
    <property type="molecule type" value="Genomic_DNA"/>
</dbReference>
<evidence type="ECO:0000313" key="1">
    <source>
        <dbReference type="EMBL" id="RLV88824.1"/>
    </source>
</evidence>
<dbReference type="Proteomes" id="UP000276834">
    <property type="component" value="Unassembled WGS sequence"/>
</dbReference>
<protein>
    <submittedName>
        <fullName evidence="1">Uncharacterized protein</fullName>
    </submittedName>
</protein>
<sequence length="79" mass="8947">MNSCGMEERRQFSCKKDCGSREMAVAELHMPRHTARQPGLHGQAPLPPSLDSQRDIRATHAFLDKTYQSFVPVCSELLF</sequence>
<organism evidence="1 2">
    <name type="scientific">Chloebia gouldiae</name>
    <name type="common">Gouldian finch</name>
    <name type="synonym">Erythrura gouldiae</name>
    <dbReference type="NCBI Taxonomy" id="44316"/>
    <lineage>
        <taxon>Eukaryota</taxon>
        <taxon>Metazoa</taxon>
        <taxon>Chordata</taxon>
        <taxon>Craniata</taxon>
        <taxon>Vertebrata</taxon>
        <taxon>Euteleostomi</taxon>
        <taxon>Archelosauria</taxon>
        <taxon>Archosauria</taxon>
        <taxon>Dinosauria</taxon>
        <taxon>Saurischia</taxon>
        <taxon>Theropoda</taxon>
        <taxon>Coelurosauria</taxon>
        <taxon>Aves</taxon>
        <taxon>Neognathae</taxon>
        <taxon>Neoaves</taxon>
        <taxon>Telluraves</taxon>
        <taxon>Australaves</taxon>
        <taxon>Passeriformes</taxon>
        <taxon>Passeroidea</taxon>
        <taxon>Passeridae</taxon>
        <taxon>Chloebia</taxon>
    </lineage>
</organism>
<comment type="caution">
    <text evidence="1">The sequence shown here is derived from an EMBL/GenBank/DDBJ whole genome shotgun (WGS) entry which is preliminary data.</text>
</comment>
<proteinExistence type="predicted"/>
<reference evidence="1 2" key="1">
    <citation type="journal article" date="2018" name="Proc. R. Soc. B">
        <title>A non-coding region near Follistatin controls head colour polymorphism in the Gouldian finch.</title>
        <authorList>
            <person name="Toomey M.B."/>
            <person name="Marques C.I."/>
            <person name="Andrade P."/>
            <person name="Araujo P.M."/>
            <person name="Sabatino S."/>
            <person name="Gazda M.A."/>
            <person name="Afonso S."/>
            <person name="Lopes R.J."/>
            <person name="Corbo J.C."/>
            <person name="Carneiro M."/>
        </authorList>
    </citation>
    <scope>NUCLEOTIDE SEQUENCE [LARGE SCALE GENOMIC DNA]</scope>
    <source>
        <strain evidence="1">Red01</strain>
        <tissue evidence="1">Muscle</tissue>
    </source>
</reference>